<proteinExistence type="inferred from homology"/>
<keyword evidence="3" id="KW-0406">Ion transport</keyword>
<dbReference type="EMBL" id="HBUF01513539">
    <property type="protein sequence ID" value="CAG6747275.1"/>
    <property type="molecule type" value="Transcribed_RNA"/>
</dbReference>
<evidence type="ECO:0000256" key="1">
    <source>
        <dbReference type="ARBA" id="ARBA00005901"/>
    </source>
</evidence>
<evidence type="ECO:0000256" key="2">
    <source>
        <dbReference type="ARBA" id="ARBA00022448"/>
    </source>
</evidence>
<accession>A0A8D8ZGN6</accession>
<dbReference type="InterPro" id="IPR038495">
    <property type="entry name" value="ATPase_E_C"/>
</dbReference>
<name>A0A8D8ZGN6_9HEMI</name>
<organism evidence="4">
    <name type="scientific">Cacopsylla melanoneura</name>
    <dbReference type="NCBI Taxonomy" id="428564"/>
    <lineage>
        <taxon>Eukaryota</taxon>
        <taxon>Metazoa</taxon>
        <taxon>Ecdysozoa</taxon>
        <taxon>Arthropoda</taxon>
        <taxon>Hexapoda</taxon>
        <taxon>Insecta</taxon>
        <taxon>Pterygota</taxon>
        <taxon>Neoptera</taxon>
        <taxon>Paraneoptera</taxon>
        <taxon>Hemiptera</taxon>
        <taxon>Sternorrhyncha</taxon>
        <taxon>Psylloidea</taxon>
        <taxon>Psyllidae</taxon>
        <taxon>Psyllinae</taxon>
        <taxon>Cacopsylla</taxon>
    </lineage>
</organism>
<dbReference type="AlphaFoldDB" id="A0A8D8ZGN6"/>
<dbReference type="Pfam" id="PF01991">
    <property type="entry name" value="vATP-synt_E"/>
    <property type="match status" value="1"/>
</dbReference>
<reference evidence="4" key="1">
    <citation type="submission" date="2021-05" db="EMBL/GenBank/DDBJ databases">
        <authorList>
            <person name="Alioto T."/>
            <person name="Alioto T."/>
            <person name="Gomez Garrido J."/>
        </authorList>
    </citation>
    <scope>NUCLEOTIDE SEQUENCE</scope>
</reference>
<dbReference type="InterPro" id="IPR002842">
    <property type="entry name" value="ATPase_V1_Esu"/>
</dbReference>
<evidence type="ECO:0000313" key="4">
    <source>
        <dbReference type="EMBL" id="CAG6747275.1"/>
    </source>
</evidence>
<comment type="similarity">
    <text evidence="1">Belongs to the V-ATPase E subunit family.</text>
</comment>
<protein>
    <submittedName>
        <fullName evidence="4">V-type proton ATPase subunit E</fullName>
    </submittedName>
</protein>
<keyword evidence="2" id="KW-0813">Transport</keyword>
<dbReference type="SUPFAM" id="SSF160527">
    <property type="entry name" value="V-type ATPase subunit E-like"/>
    <property type="match status" value="1"/>
</dbReference>
<dbReference type="GO" id="GO:0033178">
    <property type="term" value="C:proton-transporting two-sector ATPase complex, catalytic domain"/>
    <property type="evidence" value="ECO:0007669"/>
    <property type="project" value="InterPro"/>
</dbReference>
<dbReference type="Gene3D" id="3.30.2320.30">
    <property type="entry name" value="ATP synthase, E subunit, C-terminal"/>
    <property type="match status" value="1"/>
</dbReference>
<dbReference type="PANTHER" id="PTHR45715">
    <property type="entry name" value="ATPASE H+-TRANSPORTING V1 SUBUNIT E1A-RELATED"/>
    <property type="match status" value="1"/>
</dbReference>
<dbReference type="GO" id="GO:0046961">
    <property type="term" value="F:proton-transporting ATPase activity, rotational mechanism"/>
    <property type="evidence" value="ECO:0007669"/>
    <property type="project" value="InterPro"/>
</dbReference>
<evidence type="ECO:0000256" key="3">
    <source>
        <dbReference type="ARBA" id="ARBA00023065"/>
    </source>
</evidence>
<sequence>MDVAQLKNQARMELMKSKEDSVDSILEEAKNKLADVAQDRTKYAQIMELLLIQGLLALLEPTVTIRCKETDSCLVETILPRVLDAYESITGAPVDLKIDDTNLEPQCAGGVELSAQGGQLYLSNTLESRLDLLAWQARPEIRDILFGRNPNRMFAD</sequence>